<dbReference type="EMBL" id="VIEB01005868">
    <property type="protein sequence ID" value="TQD69004.1"/>
    <property type="molecule type" value="Genomic_DNA"/>
</dbReference>
<keyword evidence="2" id="KW-1185">Reference proteome</keyword>
<dbReference type="Proteomes" id="UP000315295">
    <property type="component" value="Unassembled WGS sequence"/>
</dbReference>
<dbReference type="AlphaFoldDB" id="A0A540K454"/>
<gene>
    <name evidence="1" type="ORF">C1H46_045463</name>
</gene>
<reference evidence="1 2" key="1">
    <citation type="journal article" date="2019" name="G3 (Bethesda)">
        <title>Sequencing of a Wild Apple (Malus baccata) Genome Unravels the Differences Between Cultivated and Wild Apple Species Regarding Disease Resistance and Cold Tolerance.</title>
        <authorList>
            <person name="Chen X."/>
        </authorList>
    </citation>
    <scope>NUCLEOTIDE SEQUENCE [LARGE SCALE GENOMIC DNA]</scope>
    <source>
        <strain evidence="2">cv. Shandingzi</strain>
        <tissue evidence="1">Leaves</tissue>
    </source>
</reference>
<protein>
    <submittedName>
        <fullName evidence="1">Uncharacterized protein</fullName>
    </submittedName>
</protein>
<evidence type="ECO:0000313" key="1">
    <source>
        <dbReference type="EMBL" id="TQD69004.1"/>
    </source>
</evidence>
<name>A0A540K454_MALBA</name>
<evidence type="ECO:0000313" key="2">
    <source>
        <dbReference type="Proteomes" id="UP000315295"/>
    </source>
</evidence>
<sequence length="109" mass="12284">MPHLFDPKVLAIIQCAVSDVSQTSSILKTQDNRLDHELVDTSLLATGPSLSTPPSRITLIPTIVEAQNQIKSHPPKTLTPCKLMKLQEPRFHRGTPRLSPPWICRWLER</sequence>
<accession>A0A540K454</accession>
<proteinExistence type="predicted"/>
<organism evidence="1 2">
    <name type="scientific">Malus baccata</name>
    <name type="common">Siberian crab apple</name>
    <name type="synonym">Pyrus baccata</name>
    <dbReference type="NCBI Taxonomy" id="106549"/>
    <lineage>
        <taxon>Eukaryota</taxon>
        <taxon>Viridiplantae</taxon>
        <taxon>Streptophyta</taxon>
        <taxon>Embryophyta</taxon>
        <taxon>Tracheophyta</taxon>
        <taxon>Spermatophyta</taxon>
        <taxon>Magnoliopsida</taxon>
        <taxon>eudicotyledons</taxon>
        <taxon>Gunneridae</taxon>
        <taxon>Pentapetalae</taxon>
        <taxon>rosids</taxon>
        <taxon>fabids</taxon>
        <taxon>Rosales</taxon>
        <taxon>Rosaceae</taxon>
        <taxon>Amygdaloideae</taxon>
        <taxon>Maleae</taxon>
        <taxon>Malus</taxon>
    </lineage>
</organism>
<comment type="caution">
    <text evidence="1">The sequence shown here is derived from an EMBL/GenBank/DDBJ whole genome shotgun (WGS) entry which is preliminary data.</text>
</comment>